<dbReference type="EMBL" id="CM044708">
    <property type="protein sequence ID" value="KAI5649082.1"/>
    <property type="molecule type" value="Genomic_DNA"/>
</dbReference>
<accession>A0ACB9ZS94</accession>
<reference evidence="2" key="1">
    <citation type="journal article" date="2023" name="Nat. Plants">
        <title>Single-cell RNA sequencing provides a high-resolution roadmap for understanding the multicellular compartmentation of specialized metabolism.</title>
        <authorList>
            <person name="Sun S."/>
            <person name="Shen X."/>
            <person name="Li Y."/>
            <person name="Li Y."/>
            <person name="Wang S."/>
            <person name="Li R."/>
            <person name="Zhang H."/>
            <person name="Shen G."/>
            <person name="Guo B."/>
            <person name="Wei J."/>
            <person name="Xu J."/>
            <person name="St-Pierre B."/>
            <person name="Chen S."/>
            <person name="Sun C."/>
        </authorList>
    </citation>
    <scope>NUCLEOTIDE SEQUENCE [LARGE SCALE GENOMIC DNA]</scope>
</reference>
<name>A0ACB9ZS94_CATRO</name>
<dbReference type="Proteomes" id="UP001060085">
    <property type="component" value="Linkage Group LG08"/>
</dbReference>
<gene>
    <name evidence="1" type="ORF">M9H77_35087</name>
</gene>
<sequence>MLKEEIDRLRARYHGFEHMMHQAWFKWDSATNKVSIDATKDVWEDFTEKYKCATRYFVHNEENYAIFIELFFLEVHVEDDSFVDVSGRTFRTKHVDVDTRCKLPSLYSNEF</sequence>
<comment type="caution">
    <text evidence="1">The sequence shown here is derived from an EMBL/GenBank/DDBJ whole genome shotgun (WGS) entry which is preliminary data.</text>
</comment>
<keyword evidence="2" id="KW-1185">Reference proteome</keyword>
<protein>
    <submittedName>
        <fullName evidence="1">Uncharacterized protein</fullName>
    </submittedName>
</protein>
<proteinExistence type="predicted"/>
<evidence type="ECO:0000313" key="2">
    <source>
        <dbReference type="Proteomes" id="UP001060085"/>
    </source>
</evidence>
<evidence type="ECO:0000313" key="1">
    <source>
        <dbReference type="EMBL" id="KAI5649082.1"/>
    </source>
</evidence>
<organism evidence="1 2">
    <name type="scientific">Catharanthus roseus</name>
    <name type="common">Madagascar periwinkle</name>
    <name type="synonym">Vinca rosea</name>
    <dbReference type="NCBI Taxonomy" id="4058"/>
    <lineage>
        <taxon>Eukaryota</taxon>
        <taxon>Viridiplantae</taxon>
        <taxon>Streptophyta</taxon>
        <taxon>Embryophyta</taxon>
        <taxon>Tracheophyta</taxon>
        <taxon>Spermatophyta</taxon>
        <taxon>Magnoliopsida</taxon>
        <taxon>eudicotyledons</taxon>
        <taxon>Gunneridae</taxon>
        <taxon>Pentapetalae</taxon>
        <taxon>asterids</taxon>
        <taxon>lamiids</taxon>
        <taxon>Gentianales</taxon>
        <taxon>Apocynaceae</taxon>
        <taxon>Rauvolfioideae</taxon>
        <taxon>Vinceae</taxon>
        <taxon>Catharanthinae</taxon>
        <taxon>Catharanthus</taxon>
    </lineage>
</organism>